<dbReference type="EMBL" id="QKYT01000189">
    <property type="protein sequence ID" value="RIA90154.1"/>
    <property type="molecule type" value="Genomic_DNA"/>
</dbReference>
<keyword evidence="1" id="KW-1133">Transmembrane helix</keyword>
<dbReference type="InterPro" id="IPR009571">
    <property type="entry name" value="SUR7/Rim9-like_fungi"/>
</dbReference>
<name>A0A397T535_9GLOM</name>
<keyword evidence="1" id="KW-0812">Transmembrane</keyword>
<keyword evidence="1" id="KW-0472">Membrane</keyword>
<gene>
    <name evidence="2" type="ORF">C1645_849689</name>
</gene>
<dbReference type="PANTHER" id="PTHR28013:SF4">
    <property type="entry name" value="MARVEL DOMAIN-CONTAINING PROTEIN"/>
    <property type="match status" value="1"/>
</dbReference>
<dbReference type="AlphaFoldDB" id="A0A397T535"/>
<evidence type="ECO:0000313" key="3">
    <source>
        <dbReference type="Proteomes" id="UP000265703"/>
    </source>
</evidence>
<reference evidence="2 3" key="1">
    <citation type="submission" date="2018-06" db="EMBL/GenBank/DDBJ databases">
        <title>Comparative genomics reveals the genomic features of Rhizophagus irregularis, R. cerebriforme, R. diaphanum and Gigaspora rosea, and their symbiotic lifestyle signature.</title>
        <authorList>
            <person name="Morin E."/>
            <person name="San Clemente H."/>
            <person name="Chen E.C.H."/>
            <person name="De La Providencia I."/>
            <person name="Hainaut M."/>
            <person name="Kuo A."/>
            <person name="Kohler A."/>
            <person name="Murat C."/>
            <person name="Tang N."/>
            <person name="Roy S."/>
            <person name="Loubradou J."/>
            <person name="Henrissat B."/>
            <person name="Grigoriev I.V."/>
            <person name="Corradi N."/>
            <person name="Roux C."/>
            <person name="Martin F.M."/>
        </authorList>
    </citation>
    <scope>NUCLEOTIDE SEQUENCE [LARGE SCALE GENOMIC DNA]</scope>
    <source>
        <strain evidence="2 3">DAOM 227022</strain>
    </source>
</reference>
<dbReference type="InterPro" id="IPR051380">
    <property type="entry name" value="pH-response_reg_palI/RIM9"/>
</dbReference>
<organism evidence="2 3">
    <name type="scientific">Glomus cerebriforme</name>
    <dbReference type="NCBI Taxonomy" id="658196"/>
    <lineage>
        <taxon>Eukaryota</taxon>
        <taxon>Fungi</taxon>
        <taxon>Fungi incertae sedis</taxon>
        <taxon>Mucoromycota</taxon>
        <taxon>Glomeromycotina</taxon>
        <taxon>Glomeromycetes</taxon>
        <taxon>Glomerales</taxon>
        <taxon>Glomeraceae</taxon>
        <taxon>Glomus</taxon>
    </lineage>
</organism>
<feature type="transmembrane region" description="Helical" evidence="1">
    <location>
        <begin position="93"/>
        <end position="113"/>
    </location>
</feature>
<keyword evidence="3" id="KW-1185">Reference proteome</keyword>
<proteinExistence type="predicted"/>
<dbReference type="PANTHER" id="PTHR28013">
    <property type="entry name" value="PROTEIN DCV1-RELATED"/>
    <property type="match status" value="1"/>
</dbReference>
<evidence type="ECO:0008006" key="4">
    <source>
        <dbReference type="Google" id="ProtNLM"/>
    </source>
</evidence>
<dbReference type="Proteomes" id="UP000265703">
    <property type="component" value="Unassembled WGS sequence"/>
</dbReference>
<feature type="transmembrane region" description="Helical" evidence="1">
    <location>
        <begin position="178"/>
        <end position="197"/>
    </location>
</feature>
<feature type="transmembrane region" description="Helical" evidence="1">
    <location>
        <begin position="7"/>
        <end position="28"/>
    </location>
</feature>
<evidence type="ECO:0000313" key="2">
    <source>
        <dbReference type="EMBL" id="RIA90154.1"/>
    </source>
</evidence>
<dbReference type="OrthoDB" id="2374856at2759"/>
<sequence length="213" mass="22924">MVSARTVNIFAAFFALISFVFLLLVNLGTNVIQSIFIMKVEINNVTAVFGLYGSCVDSKFANFQINSFAGLFTCTKGGLISDFGTAGSKFLEAMHPIALILSFALVIIGLIAVFNSENGCLQNIFSIISIIGSIVILLAIIGDIIVFNDTNSQFQQFQQNVNVIIHPDTAGKTSFGPGFGLAIASLVFMMITICFACKSRTLTVKVKQKGCFC</sequence>
<dbReference type="GO" id="GO:0035838">
    <property type="term" value="C:growing cell tip"/>
    <property type="evidence" value="ECO:0007669"/>
    <property type="project" value="TreeGrafter"/>
</dbReference>
<accession>A0A397T535</accession>
<dbReference type="Pfam" id="PF06687">
    <property type="entry name" value="SUR7"/>
    <property type="match status" value="1"/>
</dbReference>
<feature type="transmembrane region" description="Helical" evidence="1">
    <location>
        <begin position="125"/>
        <end position="147"/>
    </location>
</feature>
<dbReference type="GO" id="GO:0032153">
    <property type="term" value="C:cell division site"/>
    <property type="evidence" value="ECO:0007669"/>
    <property type="project" value="TreeGrafter"/>
</dbReference>
<protein>
    <recommendedName>
        <fullName evidence="4">Actin cortical patch SUR7/pH-response regulator pali</fullName>
    </recommendedName>
</protein>
<dbReference type="GO" id="GO:0005886">
    <property type="term" value="C:plasma membrane"/>
    <property type="evidence" value="ECO:0007669"/>
    <property type="project" value="InterPro"/>
</dbReference>
<comment type="caution">
    <text evidence="2">The sequence shown here is derived from an EMBL/GenBank/DDBJ whole genome shotgun (WGS) entry which is preliminary data.</text>
</comment>
<dbReference type="Gene3D" id="1.20.140.150">
    <property type="match status" value="1"/>
</dbReference>
<evidence type="ECO:0000256" key="1">
    <source>
        <dbReference type="SAM" id="Phobius"/>
    </source>
</evidence>